<dbReference type="Proteomes" id="UP000821837">
    <property type="component" value="Chromosome 11"/>
</dbReference>
<protein>
    <recommendedName>
        <fullName evidence="1">DNA-directed DNA polymerase family A palm domain-containing protein</fullName>
    </recommendedName>
</protein>
<dbReference type="PANTHER" id="PTHR10133:SF62">
    <property type="entry name" value="DNA POLYMERASE THETA"/>
    <property type="match status" value="1"/>
</dbReference>
<organism evidence="2 3">
    <name type="scientific">Rhipicephalus sanguineus</name>
    <name type="common">Brown dog tick</name>
    <name type="synonym">Ixodes sanguineus</name>
    <dbReference type="NCBI Taxonomy" id="34632"/>
    <lineage>
        <taxon>Eukaryota</taxon>
        <taxon>Metazoa</taxon>
        <taxon>Ecdysozoa</taxon>
        <taxon>Arthropoda</taxon>
        <taxon>Chelicerata</taxon>
        <taxon>Arachnida</taxon>
        <taxon>Acari</taxon>
        <taxon>Parasitiformes</taxon>
        <taxon>Ixodida</taxon>
        <taxon>Ixodoidea</taxon>
        <taxon>Ixodidae</taxon>
        <taxon>Rhipicephalinae</taxon>
        <taxon>Rhipicephalus</taxon>
        <taxon>Rhipicephalus</taxon>
    </lineage>
</organism>
<dbReference type="SUPFAM" id="SSF56672">
    <property type="entry name" value="DNA/RNA polymerases"/>
    <property type="match status" value="1"/>
</dbReference>
<dbReference type="EMBL" id="JABSTV010001247">
    <property type="protein sequence ID" value="KAH7972879.1"/>
    <property type="molecule type" value="Genomic_DNA"/>
</dbReference>
<name>A0A9D4QCU5_RHISA</name>
<proteinExistence type="predicted"/>
<sequence>MKTEEQRTEQEVLLLGVLSKMDLNGIGYDPARAHQMVTEVDGALDALQRESWALAGRQFTLNSARQVEATMKAQVVPLVKGPLPPGALSSRAALAQLSTVHPLPAKILDWKKLRSVVALNLRPLGLHQRSLQPSGGRLSRIRPWSQPWTSTGRVMITEPNLQGIFKSFTVCTDSPVSINVRAAFRPFPGAVLLTADYSQLELRLLAHLSRDEQLCGVFRAGGDVFRRMAALWSHCKEDAICYGITYGQGARSLAQQLGMEHSEAEAMIAQFRQAFPGLQRYADRLLERARITNEVRTLLGRRRPLADLHSGSSRDKAKAERQVLSTAVQGSAADLLRRALISLDSALAQRFPDSKGLLPEEPPSQGAFLVLQMHDELLLEVCEADLDTVSSMVRKAMEEAAELSVPLVVRLRAGPDWAHLDELEGSP</sequence>
<dbReference type="GO" id="GO:0003887">
    <property type="term" value="F:DNA-directed DNA polymerase activity"/>
    <property type="evidence" value="ECO:0007669"/>
    <property type="project" value="InterPro"/>
</dbReference>
<dbReference type="VEuPathDB" id="VectorBase:RSAN_031298"/>
<dbReference type="InterPro" id="IPR001098">
    <property type="entry name" value="DNA-dir_DNA_pol_A_palm_dom"/>
</dbReference>
<evidence type="ECO:0000313" key="2">
    <source>
        <dbReference type="EMBL" id="KAH7972879.1"/>
    </source>
</evidence>
<accession>A0A9D4QCU5</accession>
<dbReference type="PANTHER" id="PTHR10133">
    <property type="entry name" value="DNA POLYMERASE I"/>
    <property type="match status" value="1"/>
</dbReference>
<dbReference type="Gene3D" id="1.20.1060.10">
    <property type="entry name" value="Taq DNA Polymerase, Chain T, domain 4"/>
    <property type="match status" value="1"/>
</dbReference>
<evidence type="ECO:0000259" key="1">
    <source>
        <dbReference type="SMART" id="SM00482"/>
    </source>
</evidence>
<dbReference type="AlphaFoldDB" id="A0A9D4QCU5"/>
<dbReference type="GO" id="GO:0097681">
    <property type="term" value="P:double-strand break repair via alternative nonhomologous end joining"/>
    <property type="evidence" value="ECO:0007669"/>
    <property type="project" value="TreeGrafter"/>
</dbReference>
<dbReference type="Gene3D" id="1.10.150.20">
    <property type="entry name" value="5' to 3' exonuclease, C-terminal subdomain"/>
    <property type="match status" value="1"/>
</dbReference>
<gene>
    <name evidence="2" type="ORF">HPB52_018417</name>
</gene>
<dbReference type="Pfam" id="PF00476">
    <property type="entry name" value="DNA_pol_A"/>
    <property type="match status" value="1"/>
</dbReference>
<reference evidence="2" key="1">
    <citation type="journal article" date="2020" name="Cell">
        <title>Large-Scale Comparative Analyses of Tick Genomes Elucidate Their Genetic Diversity and Vector Capacities.</title>
        <authorList>
            <consortium name="Tick Genome and Microbiome Consortium (TIGMIC)"/>
            <person name="Jia N."/>
            <person name="Wang J."/>
            <person name="Shi W."/>
            <person name="Du L."/>
            <person name="Sun Y."/>
            <person name="Zhan W."/>
            <person name="Jiang J.F."/>
            <person name="Wang Q."/>
            <person name="Zhang B."/>
            <person name="Ji P."/>
            <person name="Bell-Sakyi L."/>
            <person name="Cui X.M."/>
            <person name="Yuan T.T."/>
            <person name="Jiang B.G."/>
            <person name="Yang W.F."/>
            <person name="Lam T.T."/>
            <person name="Chang Q.C."/>
            <person name="Ding S.J."/>
            <person name="Wang X.J."/>
            <person name="Zhu J.G."/>
            <person name="Ruan X.D."/>
            <person name="Zhao L."/>
            <person name="Wei J.T."/>
            <person name="Ye R.Z."/>
            <person name="Que T.C."/>
            <person name="Du C.H."/>
            <person name="Zhou Y.H."/>
            <person name="Cheng J.X."/>
            <person name="Dai P.F."/>
            <person name="Guo W.B."/>
            <person name="Han X.H."/>
            <person name="Huang E.J."/>
            <person name="Li L.F."/>
            <person name="Wei W."/>
            <person name="Gao Y.C."/>
            <person name="Liu J.Z."/>
            <person name="Shao H.Z."/>
            <person name="Wang X."/>
            <person name="Wang C.C."/>
            <person name="Yang T.C."/>
            <person name="Huo Q.B."/>
            <person name="Li W."/>
            <person name="Chen H.Y."/>
            <person name="Chen S.E."/>
            <person name="Zhou L.G."/>
            <person name="Ni X.B."/>
            <person name="Tian J.H."/>
            <person name="Sheng Y."/>
            <person name="Liu T."/>
            <person name="Pan Y.S."/>
            <person name="Xia L.Y."/>
            <person name="Li J."/>
            <person name="Zhao F."/>
            <person name="Cao W.C."/>
        </authorList>
    </citation>
    <scope>NUCLEOTIDE SEQUENCE</scope>
    <source>
        <strain evidence="2">Rsan-2018</strain>
    </source>
</reference>
<comment type="caution">
    <text evidence="2">The sequence shown here is derived from an EMBL/GenBank/DDBJ whole genome shotgun (WGS) entry which is preliminary data.</text>
</comment>
<dbReference type="PRINTS" id="PR00868">
    <property type="entry name" value="DNAPOLI"/>
</dbReference>
<dbReference type="InterPro" id="IPR043502">
    <property type="entry name" value="DNA/RNA_pol_sf"/>
</dbReference>
<keyword evidence="3" id="KW-1185">Reference proteome</keyword>
<dbReference type="GO" id="GO:0003677">
    <property type="term" value="F:DNA binding"/>
    <property type="evidence" value="ECO:0007669"/>
    <property type="project" value="InterPro"/>
</dbReference>
<dbReference type="SMART" id="SM00482">
    <property type="entry name" value="POLAc"/>
    <property type="match status" value="1"/>
</dbReference>
<feature type="domain" description="DNA-directed DNA polymerase family A palm" evidence="1">
    <location>
        <begin position="177"/>
        <end position="385"/>
    </location>
</feature>
<reference evidence="2" key="2">
    <citation type="submission" date="2021-09" db="EMBL/GenBank/DDBJ databases">
        <authorList>
            <person name="Jia N."/>
            <person name="Wang J."/>
            <person name="Shi W."/>
            <person name="Du L."/>
            <person name="Sun Y."/>
            <person name="Zhan W."/>
            <person name="Jiang J."/>
            <person name="Wang Q."/>
            <person name="Zhang B."/>
            <person name="Ji P."/>
            <person name="Sakyi L.B."/>
            <person name="Cui X."/>
            <person name="Yuan T."/>
            <person name="Jiang B."/>
            <person name="Yang W."/>
            <person name="Lam T.T.-Y."/>
            <person name="Chang Q."/>
            <person name="Ding S."/>
            <person name="Wang X."/>
            <person name="Zhu J."/>
            <person name="Ruan X."/>
            <person name="Zhao L."/>
            <person name="Wei J."/>
            <person name="Que T."/>
            <person name="Du C."/>
            <person name="Cheng J."/>
            <person name="Dai P."/>
            <person name="Han X."/>
            <person name="Huang E."/>
            <person name="Gao Y."/>
            <person name="Liu J."/>
            <person name="Shao H."/>
            <person name="Ye R."/>
            <person name="Li L."/>
            <person name="Wei W."/>
            <person name="Wang X."/>
            <person name="Wang C."/>
            <person name="Huo Q."/>
            <person name="Li W."/>
            <person name="Guo W."/>
            <person name="Chen H."/>
            <person name="Chen S."/>
            <person name="Zhou L."/>
            <person name="Zhou L."/>
            <person name="Ni X."/>
            <person name="Tian J."/>
            <person name="Zhou Y."/>
            <person name="Sheng Y."/>
            <person name="Liu T."/>
            <person name="Pan Y."/>
            <person name="Xia L."/>
            <person name="Li J."/>
            <person name="Zhao F."/>
            <person name="Cao W."/>
        </authorList>
    </citation>
    <scope>NUCLEOTIDE SEQUENCE</scope>
    <source>
        <strain evidence="2">Rsan-2018</strain>
        <tissue evidence="2">Larvae</tissue>
    </source>
</reference>
<dbReference type="Gene3D" id="3.30.70.370">
    <property type="match status" value="1"/>
</dbReference>
<dbReference type="GO" id="GO:0006261">
    <property type="term" value="P:DNA-templated DNA replication"/>
    <property type="evidence" value="ECO:0007669"/>
    <property type="project" value="InterPro"/>
</dbReference>
<dbReference type="CDD" id="cd08638">
    <property type="entry name" value="DNA_pol_A_theta"/>
    <property type="match status" value="1"/>
</dbReference>
<dbReference type="InterPro" id="IPR002298">
    <property type="entry name" value="DNA_polymerase_A"/>
</dbReference>
<evidence type="ECO:0000313" key="3">
    <source>
        <dbReference type="Proteomes" id="UP000821837"/>
    </source>
</evidence>